<evidence type="ECO:0000313" key="1">
    <source>
        <dbReference type="EMBL" id="MBM0108881.1"/>
    </source>
</evidence>
<dbReference type="InterPro" id="IPR021345">
    <property type="entry name" value="DUF2961"/>
</dbReference>
<protein>
    <submittedName>
        <fullName evidence="1">DUF2961 domain-containing protein</fullName>
    </submittedName>
</protein>
<reference evidence="1 2" key="1">
    <citation type="journal article" date="2021" name="Int. J. Syst. Evol. Microbiol.">
        <title>Steroidobacter gossypii sp. nov., isolated from soil of cotton cropping field.</title>
        <authorList>
            <person name="Huang R."/>
            <person name="Yang S."/>
            <person name="Zhen C."/>
            <person name="Liu W."/>
        </authorList>
    </citation>
    <scope>NUCLEOTIDE SEQUENCE [LARGE SCALE GENOMIC DNA]</scope>
    <source>
        <strain evidence="1 2">S1-65</strain>
    </source>
</reference>
<proteinExistence type="predicted"/>
<dbReference type="Proteomes" id="UP000661077">
    <property type="component" value="Unassembled WGS sequence"/>
</dbReference>
<comment type="caution">
    <text evidence="1">The sequence shown here is derived from an EMBL/GenBank/DDBJ whole genome shotgun (WGS) entry which is preliminary data.</text>
</comment>
<gene>
    <name evidence="1" type="ORF">JM946_29470</name>
</gene>
<dbReference type="RefSeq" id="WP_203171054.1">
    <property type="nucleotide sequence ID" value="NZ_JAEVLS010000011.1"/>
</dbReference>
<dbReference type="EMBL" id="JAEVLS010000011">
    <property type="protein sequence ID" value="MBM0108881.1"/>
    <property type="molecule type" value="Genomic_DNA"/>
</dbReference>
<evidence type="ECO:0000313" key="2">
    <source>
        <dbReference type="Proteomes" id="UP000661077"/>
    </source>
</evidence>
<dbReference type="Gene3D" id="2.60.120.1390">
    <property type="match status" value="2"/>
</dbReference>
<sequence length="730" mass="82303">MMMFLCSAWILTASGEVRASQGATITYPEIVSRIYSLAHLAEPPGKGEKSGNWTSYARAAQYDPASGAYKDWGEFDDSAGVLRKEGDSDVVVEAKGPGVIWRVWSAYPRQGHIKYFIDGAETPVLDMPFEEYFNNLKEPFNYPELTHVVSRGYNSYIPIPFRKSIKIVLAKGWGLFYHFNYTILPDGTSVPSFKGYFDGAEKAALAQANEILGRRGNQGTAAEAGELLTREIRIPPGGTARLANLRGPRAITSIRVTPIDLGDATGRGDSHSEDIEILRQLVMQVAWDNESSPSIWSPLGDFFGTAPGINRYRSLPMGMTSDGFYSHWYMPFSKRAILELKNDGRTMRRLRISVTHQPEPRADRLLRFHAKWHRDDFGARDAIRYLEGDRWPDWPVLMVEGGPGRFCGFHLHVWNPNPAGSKRKAIPGGWGNLSLEKKALLDWFVKHRVWWGEGDEKFFVDGEKFPSTFGTGSEDYFGYAWAAFHPEVFDSAFQSQPLNRNNYGHVSNVRFQVADNVPFHRSFEAVIEKYHPNAWPLLYAATAYWYQAAGSADAYRPVPVQERLNYFVDVERDTDIIEAEQLEIVKKDDGVVVFDAWASVFSSDHAIVWKDVTKAHARLVLKFPVEEDGNFDVLVQVGRSPDAGVYQMSLDGQAVGEALDLGGGMDVKRAESQNDVLFFARSQYARQLQEVSLGRHYLRKGDHYLGVESLKYKAPLGLSFPLDYVRLRKE</sequence>
<keyword evidence="2" id="KW-1185">Reference proteome</keyword>
<dbReference type="Pfam" id="PF11175">
    <property type="entry name" value="DUF2961"/>
    <property type="match status" value="1"/>
</dbReference>
<organism evidence="1 2">
    <name type="scientific">Steroidobacter gossypii</name>
    <dbReference type="NCBI Taxonomy" id="2805490"/>
    <lineage>
        <taxon>Bacteria</taxon>
        <taxon>Pseudomonadati</taxon>
        <taxon>Pseudomonadota</taxon>
        <taxon>Gammaproteobacteria</taxon>
        <taxon>Steroidobacterales</taxon>
        <taxon>Steroidobacteraceae</taxon>
        <taxon>Steroidobacter</taxon>
    </lineage>
</organism>
<accession>A0ABS1X6M8</accession>
<name>A0ABS1X6M8_9GAMM</name>